<evidence type="ECO:0000259" key="1">
    <source>
        <dbReference type="Pfam" id="PF01869"/>
    </source>
</evidence>
<dbReference type="OrthoDB" id="63487at2"/>
<dbReference type="Proteomes" id="UP000068382">
    <property type="component" value="Unassembled WGS sequence"/>
</dbReference>
<dbReference type="PATRIC" id="fig|1768241.3.peg.3758"/>
<gene>
    <name evidence="2" type="primary">gspK</name>
    <name evidence="2" type="ORF">TRIHO_36010</name>
</gene>
<keyword evidence="2" id="KW-0418">Kinase</keyword>
<dbReference type="PANTHER" id="PTHR43190:SF3">
    <property type="entry name" value="N-ACETYL-D-GLUCOSAMINE KINASE"/>
    <property type="match status" value="1"/>
</dbReference>
<dbReference type="EC" id="2.7.1.8" evidence="2"/>
<dbReference type="CDD" id="cd24082">
    <property type="entry name" value="ASKHA_NBD_GspK-like"/>
    <property type="match status" value="1"/>
</dbReference>
<comment type="caution">
    <text evidence="2">The sequence shown here is derived from an EMBL/GenBank/DDBJ whole genome shotgun (WGS) entry which is preliminary data.</text>
</comment>
<dbReference type="SUPFAM" id="SSF53067">
    <property type="entry name" value="Actin-like ATPase domain"/>
    <property type="match status" value="2"/>
</dbReference>
<dbReference type="EMBL" id="LPUY01000095">
    <property type="protein sequence ID" value="KUP91438.1"/>
    <property type="molecule type" value="Genomic_DNA"/>
</dbReference>
<dbReference type="InterPro" id="IPR002731">
    <property type="entry name" value="ATPase_BadF"/>
</dbReference>
<proteinExistence type="predicted"/>
<dbReference type="Gene3D" id="3.30.420.40">
    <property type="match status" value="2"/>
</dbReference>
<dbReference type="GO" id="GO:0047931">
    <property type="term" value="F:glucosamine kinase activity"/>
    <property type="evidence" value="ECO:0007669"/>
    <property type="project" value="UniProtKB-EC"/>
</dbReference>
<organism evidence="2 3">
    <name type="scientific">Tritonibacter horizontis</name>
    <dbReference type="NCBI Taxonomy" id="1768241"/>
    <lineage>
        <taxon>Bacteria</taxon>
        <taxon>Pseudomonadati</taxon>
        <taxon>Pseudomonadota</taxon>
        <taxon>Alphaproteobacteria</taxon>
        <taxon>Rhodobacterales</taxon>
        <taxon>Paracoccaceae</taxon>
        <taxon>Tritonibacter</taxon>
    </lineage>
</organism>
<dbReference type="InterPro" id="IPR052519">
    <property type="entry name" value="Euk-type_GlcNAc_Kinase"/>
</dbReference>
<feature type="domain" description="ATPase BadF/BadG/BcrA/BcrD type" evidence="1">
    <location>
        <begin position="12"/>
        <end position="254"/>
    </location>
</feature>
<protein>
    <submittedName>
        <fullName evidence="2">Glucosamine kinase GspK</fullName>
        <ecNumber evidence="2">2.7.1.8</ecNumber>
    </submittedName>
</protein>
<keyword evidence="2" id="KW-0808">Transferase</keyword>
<evidence type="ECO:0000313" key="3">
    <source>
        <dbReference type="Proteomes" id="UP000068382"/>
    </source>
</evidence>
<dbReference type="PANTHER" id="PTHR43190">
    <property type="entry name" value="N-ACETYL-D-GLUCOSAMINE KINASE"/>
    <property type="match status" value="1"/>
</dbReference>
<dbReference type="AlphaFoldDB" id="A0A132BSR4"/>
<keyword evidence="3" id="KW-1185">Reference proteome</keyword>
<dbReference type="Pfam" id="PF01869">
    <property type="entry name" value="BcrAD_BadFG"/>
    <property type="match status" value="1"/>
</dbReference>
<dbReference type="InterPro" id="IPR043129">
    <property type="entry name" value="ATPase_NBD"/>
</dbReference>
<accession>A0A132BSR4</accession>
<reference evidence="2 3" key="1">
    <citation type="submission" date="2015-12" db="EMBL/GenBank/DDBJ databases">
        <title>Genome sequence of the marine Rhodobacteraceae strain O3.65, Candidatus Tritonibacter horizontis.</title>
        <authorList>
            <person name="Poehlein A."/>
            <person name="Giebel H.A."/>
            <person name="Voget S."/>
            <person name="Brinkhoff T."/>
        </authorList>
    </citation>
    <scope>NUCLEOTIDE SEQUENCE [LARGE SCALE GENOMIC DNA]</scope>
    <source>
        <strain evidence="2 3">O3.65</strain>
    </source>
</reference>
<name>A0A132BSR4_9RHOB</name>
<sequence length="295" mass="30367">MMDTLETSVLALDGGGTRCRLALSRGSEVIMAETGPANISTDFAGAVAQVVDGLARLSSATGQSAETLANCPIYIGIAGVTGAEIAERFAAALPFRKARVTDDRPTALRGALGPRDGVIAHCGTGSFFAAQIDGNTRFAGGWGAVLGDPASAQWVGRRALACTLEEVDGLRAVSGLGTQMLERFGGSAGIVAFAGAAKPVDFGRLAPVVTDFAAADDPLAQAVLAQAGEEIAATLRRIGWRTALPLCLTGGIAPEFHPWLPTEMQEACVAPVGTPLDGAIALAHDFAREVRHEHH</sequence>
<dbReference type="RefSeq" id="WP_068246926.1">
    <property type="nucleotide sequence ID" value="NZ_LPUY01000095.1"/>
</dbReference>
<evidence type="ECO:0000313" key="2">
    <source>
        <dbReference type="EMBL" id="KUP91438.1"/>
    </source>
</evidence>